<comment type="caution">
    <text evidence="2">The sequence shown here is derived from an EMBL/GenBank/DDBJ whole genome shotgun (WGS) entry which is preliminary data.</text>
</comment>
<sequence>MLYAALLVMVSITLTIVGVSALGQSQGELPALALAIPALWLLPQGGVSAWLLLIGLGTFGFVLPEQPVALAVSVFMMLPVFAVSFSAKSSWQLAVLLISIVLAMDVGLMALQAEGKLEGSPIYTIIQILAVGVIWIAARSWRSVEGNTWWPLFLVVPLWVGGLAHAALVALCVTGLIASLQGMAKSKLSEWVPRMMWILPAVGFATLVLVPWFDVPNPILVAWLLVLGGALLGEYLLEDPEEEL</sequence>
<evidence type="ECO:0000313" key="2">
    <source>
        <dbReference type="EMBL" id="MCQ1059573.1"/>
    </source>
</evidence>
<proteinExistence type="predicted"/>
<reference evidence="2 3" key="1">
    <citation type="submission" date="2022-07" db="EMBL/GenBank/DDBJ databases">
        <title>Photobacterium pectinilyticum sp. nov., a marine bacterium isolated from surface seawater of Qingdao offshore.</title>
        <authorList>
            <person name="Wang X."/>
        </authorList>
    </citation>
    <scope>NUCLEOTIDE SEQUENCE [LARGE SCALE GENOMIC DNA]</scope>
    <source>
        <strain evidence="2 3">ZSDE20</strain>
    </source>
</reference>
<feature type="transmembrane region" description="Helical" evidence="1">
    <location>
        <begin position="192"/>
        <end position="213"/>
    </location>
</feature>
<keyword evidence="1" id="KW-0472">Membrane</keyword>
<name>A0ABT1N4A6_9GAMM</name>
<dbReference type="Proteomes" id="UP001524460">
    <property type="component" value="Unassembled WGS sequence"/>
</dbReference>
<feature type="transmembrane region" description="Helical" evidence="1">
    <location>
        <begin position="120"/>
        <end position="138"/>
    </location>
</feature>
<feature type="transmembrane region" description="Helical" evidence="1">
    <location>
        <begin position="45"/>
        <end position="63"/>
    </location>
</feature>
<evidence type="ECO:0000313" key="3">
    <source>
        <dbReference type="Proteomes" id="UP001524460"/>
    </source>
</evidence>
<feature type="transmembrane region" description="Helical" evidence="1">
    <location>
        <begin position="93"/>
        <end position="113"/>
    </location>
</feature>
<keyword evidence="1" id="KW-0812">Transmembrane</keyword>
<keyword evidence="1" id="KW-1133">Transmembrane helix</keyword>
<dbReference type="RefSeq" id="WP_255043644.1">
    <property type="nucleotide sequence ID" value="NZ_JANEYT010000040.1"/>
</dbReference>
<feature type="transmembrane region" description="Helical" evidence="1">
    <location>
        <begin position="68"/>
        <end position="87"/>
    </location>
</feature>
<gene>
    <name evidence="2" type="ORF">NHN17_16105</name>
</gene>
<keyword evidence="3" id="KW-1185">Reference proteome</keyword>
<feature type="transmembrane region" description="Helical" evidence="1">
    <location>
        <begin position="158"/>
        <end position="180"/>
    </location>
</feature>
<protein>
    <recommendedName>
        <fullName evidence="4">Integral membrane protein</fullName>
    </recommendedName>
</protein>
<evidence type="ECO:0008006" key="4">
    <source>
        <dbReference type="Google" id="ProtNLM"/>
    </source>
</evidence>
<accession>A0ABT1N4A6</accession>
<evidence type="ECO:0000256" key="1">
    <source>
        <dbReference type="SAM" id="Phobius"/>
    </source>
</evidence>
<feature type="transmembrane region" description="Helical" evidence="1">
    <location>
        <begin position="219"/>
        <end position="237"/>
    </location>
</feature>
<organism evidence="2 3">
    <name type="scientific">Photobacterium pectinilyticum</name>
    <dbReference type="NCBI Taxonomy" id="2906793"/>
    <lineage>
        <taxon>Bacteria</taxon>
        <taxon>Pseudomonadati</taxon>
        <taxon>Pseudomonadota</taxon>
        <taxon>Gammaproteobacteria</taxon>
        <taxon>Vibrionales</taxon>
        <taxon>Vibrionaceae</taxon>
        <taxon>Photobacterium</taxon>
    </lineage>
</organism>
<dbReference type="EMBL" id="JANEYT010000040">
    <property type="protein sequence ID" value="MCQ1059573.1"/>
    <property type="molecule type" value="Genomic_DNA"/>
</dbReference>